<evidence type="ECO:0000313" key="1">
    <source>
        <dbReference type="EMBL" id="KHJ92322.1"/>
    </source>
</evidence>
<gene>
    <name evidence="1" type="ORF">OESDEN_07791</name>
</gene>
<reference evidence="1 2" key="1">
    <citation type="submission" date="2014-03" db="EMBL/GenBank/DDBJ databases">
        <title>Draft genome of the hookworm Oesophagostomum dentatum.</title>
        <authorList>
            <person name="Mitreva M."/>
        </authorList>
    </citation>
    <scope>NUCLEOTIDE SEQUENCE [LARGE SCALE GENOMIC DNA]</scope>
    <source>
        <strain evidence="1 2">OD-Hann</strain>
    </source>
</reference>
<dbReference type="OrthoDB" id="5805452at2759"/>
<keyword evidence="2" id="KW-1185">Reference proteome</keyword>
<sequence>MWRNEEARVIVADYDSLNELDYGFVETVRTTLIRLFLTEAELDGMGSLTSGVIDLVCASATVTTNALKKFQPAYVFISDLVTPGRMIDKNFMKEMARGKVAKIVAPPGLDDIKVMVLPCLLFELPNDDFSTYTKRLLELSSKLYHRRRIIIMVNMELDLKNASPVLKFMKDLNQPYPVFMQQMEEKYKSMSEESEQVVDHL</sequence>
<accession>A0A0B1T932</accession>
<dbReference type="AlphaFoldDB" id="A0A0B1T932"/>
<organism evidence="1 2">
    <name type="scientific">Oesophagostomum dentatum</name>
    <name type="common">Nodular worm</name>
    <dbReference type="NCBI Taxonomy" id="61180"/>
    <lineage>
        <taxon>Eukaryota</taxon>
        <taxon>Metazoa</taxon>
        <taxon>Ecdysozoa</taxon>
        <taxon>Nematoda</taxon>
        <taxon>Chromadorea</taxon>
        <taxon>Rhabditida</taxon>
        <taxon>Rhabditina</taxon>
        <taxon>Rhabditomorpha</taxon>
        <taxon>Strongyloidea</taxon>
        <taxon>Strongylidae</taxon>
        <taxon>Oesophagostomum</taxon>
    </lineage>
</organism>
<dbReference type="Proteomes" id="UP000053660">
    <property type="component" value="Unassembled WGS sequence"/>
</dbReference>
<name>A0A0B1T932_OESDE</name>
<proteinExistence type="predicted"/>
<dbReference type="EMBL" id="KN551420">
    <property type="protein sequence ID" value="KHJ92322.1"/>
    <property type="molecule type" value="Genomic_DNA"/>
</dbReference>
<evidence type="ECO:0000313" key="2">
    <source>
        <dbReference type="Proteomes" id="UP000053660"/>
    </source>
</evidence>
<protein>
    <submittedName>
        <fullName evidence="1">Uncharacterized protein</fullName>
    </submittedName>
</protein>